<protein>
    <submittedName>
        <fullName evidence="1">Uncharacterized protein</fullName>
    </submittedName>
</protein>
<proteinExistence type="predicted"/>
<dbReference type="Proteomes" id="UP000734854">
    <property type="component" value="Unassembled WGS sequence"/>
</dbReference>
<dbReference type="EMBL" id="JACMSC010000006">
    <property type="protein sequence ID" value="KAG6518578.1"/>
    <property type="molecule type" value="Genomic_DNA"/>
</dbReference>
<gene>
    <name evidence="1" type="ORF">ZIOFF_022058</name>
</gene>
<accession>A0A8J5H2A7</accession>
<evidence type="ECO:0000313" key="1">
    <source>
        <dbReference type="EMBL" id="KAG6518578.1"/>
    </source>
</evidence>
<dbReference type="AlphaFoldDB" id="A0A8J5H2A7"/>
<keyword evidence="2" id="KW-1185">Reference proteome</keyword>
<name>A0A8J5H2A7_ZINOF</name>
<evidence type="ECO:0000313" key="2">
    <source>
        <dbReference type="Proteomes" id="UP000734854"/>
    </source>
</evidence>
<sequence>MFGGTACMEDYLGKYSQDSQRNNASLNEYSAFVSASSSLERQHVCFLKGLRSAFNAYALGAIAEVAILIHILE</sequence>
<reference evidence="1 2" key="1">
    <citation type="submission" date="2020-08" db="EMBL/GenBank/DDBJ databases">
        <title>Plant Genome Project.</title>
        <authorList>
            <person name="Zhang R.-G."/>
        </authorList>
    </citation>
    <scope>NUCLEOTIDE SEQUENCE [LARGE SCALE GENOMIC DNA]</scope>
    <source>
        <tissue evidence="1">Rhizome</tissue>
    </source>
</reference>
<organism evidence="1 2">
    <name type="scientific">Zingiber officinale</name>
    <name type="common">Ginger</name>
    <name type="synonym">Amomum zingiber</name>
    <dbReference type="NCBI Taxonomy" id="94328"/>
    <lineage>
        <taxon>Eukaryota</taxon>
        <taxon>Viridiplantae</taxon>
        <taxon>Streptophyta</taxon>
        <taxon>Embryophyta</taxon>
        <taxon>Tracheophyta</taxon>
        <taxon>Spermatophyta</taxon>
        <taxon>Magnoliopsida</taxon>
        <taxon>Liliopsida</taxon>
        <taxon>Zingiberales</taxon>
        <taxon>Zingiberaceae</taxon>
        <taxon>Zingiber</taxon>
    </lineage>
</organism>
<comment type="caution">
    <text evidence="1">The sequence shown here is derived from an EMBL/GenBank/DDBJ whole genome shotgun (WGS) entry which is preliminary data.</text>
</comment>